<dbReference type="EMBL" id="BAAANS010000092">
    <property type="protein sequence ID" value="GAA2123340.1"/>
    <property type="molecule type" value="Genomic_DNA"/>
</dbReference>
<proteinExistence type="predicted"/>
<dbReference type="Proteomes" id="UP001500897">
    <property type="component" value="Unassembled WGS sequence"/>
</dbReference>
<comment type="caution">
    <text evidence="2">The sequence shown here is derived from an EMBL/GenBank/DDBJ whole genome shotgun (WGS) entry which is preliminary data.</text>
</comment>
<feature type="region of interest" description="Disordered" evidence="1">
    <location>
        <begin position="1"/>
        <end position="117"/>
    </location>
</feature>
<organism evidence="2 3">
    <name type="scientific">Kitasatospora saccharophila</name>
    <dbReference type="NCBI Taxonomy" id="407973"/>
    <lineage>
        <taxon>Bacteria</taxon>
        <taxon>Bacillati</taxon>
        <taxon>Actinomycetota</taxon>
        <taxon>Actinomycetes</taxon>
        <taxon>Kitasatosporales</taxon>
        <taxon>Streptomycetaceae</taxon>
        <taxon>Kitasatospora</taxon>
    </lineage>
</organism>
<protein>
    <submittedName>
        <fullName evidence="2">Uncharacterized protein</fullName>
    </submittedName>
</protein>
<feature type="compositionally biased region" description="Basic and acidic residues" evidence="1">
    <location>
        <begin position="101"/>
        <end position="110"/>
    </location>
</feature>
<keyword evidence="3" id="KW-1185">Reference proteome</keyword>
<accession>A0ABN2Y800</accession>
<evidence type="ECO:0000256" key="1">
    <source>
        <dbReference type="SAM" id="MobiDB-lite"/>
    </source>
</evidence>
<evidence type="ECO:0000313" key="3">
    <source>
        <dbReference type="Proteomes" id="UP001500897"/>
    </source>
</evidence>
<feature type="compositionally biased region" description="Basic and acidic residues" evidence="1">
    <location>
        <begin position="45"/>
        <end position="58"/>
    </location>
</feature>
<sequence length="117" mass="11617">MTPAGTRSARGAGRPDDGGGQVGGDEQGGALREAEGAQRSGALPDNRDAGERSTRDVRTAATAGSWAASRAAQTGPCGGLRASRRAGNRTTACRTAVTAEHGQRGGRDVRTAATAGG</sequence>
<gene>
    <name evidence="2" type="ORF">GCM10009759_74380</name>
</gene>
<evidence type="ECO:0000313" key="2">
    <source>
        <dbReference type="EMBL" id="GAA2123340.1"/>
    </source>
</evidence>
<reference evidence="2 3" key="1">
    <citation type="journal article" date="2019" name="Int. J. Syst. Evol. Microbiol.">
        <title>The Global Catalogue of Microorganisms (GCM) 10K type strain sequencing project: providing services to taxonomists for standard genome sequencing and annotation.</title>
        <authorList>
            <consortium name="The Broad Institute Genomics Platform"/>
            <consortium name="The Broad Institute Genome Sequencing Center for Infectious Disease"/>
            <person name="Wu L."/>
            <person name="Ma J."/>
        </authorList>
    </citation>
    <scope>NUCLEOTIDE SEQUENCE [LARGE SCALE GENOMIC DNA]</scope>
    <source>
        <strain evidence="2 3">JCM 14559</strain>
    </source>
</reference>
<feature type="compositionally biased region" description="Low complexity" evidence="1">
    <location>
        <begin position="59"/>
        <end position="72"/>
    </location>
</feature>
<name>A0ABN2Y800_9ACTN</name>
<feature type="compositionally biased region" description="Gly residues" evidence="1">
    <location>
        <begin position="18"/>
        <end position="27"/>
    </location>
</feature>